<evidence type="ECO:0000313" key="5">
    <source>
        <dbReference type="EMBL" id="SON58094.1"/>
    </source>
</evidence>
<dbReference type="PIRSF" id="PIRSF017306">
    <property type="entry name" value="Ureidogly_hydro"/>
    <property type="match status" value="1"/>
</dbReference>
<keyword evidence="6" id="KW-1185">Reference proteome</keyword>
<dbReference type="CDD" id="cd20298">
    <property type="entry name" value="cupin_UAH"/>
    <property type="match status" value="1"/>
</dbReference>
<dbReference type="InterPro" id="IPR024060">
    <property type="entry name" value="Ureidoglycolate_lyase_dom_sf"/>
</dbReference>
<dbReference type="GO" id="GO:0050385">
    <property type="term" value="F:ureidoglycolate lyase activity"/>
    <property type="evidence" value="ECO:0007669"/>
    <property type="project" value="UniProtKB-EC"/>
</dbReference>
<dbReference type="InterPro" id="IPR047233">
    <property type="entry name" value="UAH_cupin"/>
</dbReference>
<comment type="subunit">
    <text evidence="1">Homodimer.</text>
</comment>
<gene>
    <name evidence="5" type="primary">allA</name>
    <name evidence="5" type="ORF">HDIA_4553</name>
</gene>
<dbReference type="GO" id="GO:0006144">
    <property type="term" value="P:purine nucleobase metabolic process"/>
    <property type="evidence" value="ECO:0007669"/>
    <property type="project" value="UniProtKB-KW"/>
</dbReference>
<reference evidence="6" key="1">
    <citation type="submission" date="2017-09" db="EMBL/GenBank/DDBJ databases">
        <title>Genome sequence of Nannocystis excedens DSM 71.</title>
        <authorList>
            <person name="Blom J."/>
        </authorList>
    </citation>
    <scope>NUCLEOTIDE SEQUENCE [LARGE SCALE GENOMIC DNA]</scope>
    <source>
        <strain evidence="6">type strain: E19</strain>
    </source>
</reference>
<organism evidence="5 6">
    <name type="scientific">Hartmannibacter diazotrophicus</name>
    <dbReference type="NCBI Taxonomy" id="1482074"/>
    <lineage>
        <taxon>Bacteria</taxon>
        <taxon>Pseudomonadati</taxon>
        <taxon>Pseudomonadota</taxon>
        <taxon>Alphaproteobacteria</taxon>
        <taxon>Hyphomicrobiales</taxon>
        <taxon>Pleomorphomonadaceae</taxon>
        <taxon>Hartmannibacter</taxon>
    </lineage>
</organism>
<dbReference type="InterPro" id="IPR007247">
    <property type="entry name" value="Ureidogly_lyase"/>
</dbReference>
<dbReference type="Proteomes" id="UP000223606">
    <property type="component" value="Chromosome 1"/>
</dbReference>
<dbReference type="SUPFAM" id="SSF51182">
    <property type="entry name" value="RmlC-like cupins"/>
    <property type="match status" value="1"/>
</dbReference>
<dbReference type="InterPro" id="IPR011051">
    <property type="entry name" value="RmlC_Cupin_sf"/>
</dbReference>
<name>A0A2C9DCP7_9HYPH</name>
<dbReference type="EC" id="3.5.1.116" evidence="5"/>
<keyword evidence="5" id="KW-0378">Hydrolase</keyword>
<dbReference type="PANTHER" id="PTHR21221">
    <property type="entry name" value="UREIDOGLYCOLATE HYDROLASE"/>
    <property type="match status" value="1"/>
</dbReference>
<dbReference type="KEGG" id="hdi:HDIA_4553"/>
<dbReference type="OrthoDB" id="9804602at2"/>
<keyword evidence="3" id="KW-0456">Lyase</keyword>
<proteinExistence type="predicted"/>
<dbReference type="Gene3D" id="2.60.120.480">
    <property type="entry name" value="Ureidoglycolate hydrolase"/>
    <property type="match status" value="1"/>
</dbReference>
<dbReference type="GO" id="GO:0000256">
    <property type="term" value="P:allantoin catabolic process"/>
    <property type="evidence" value="ECO:0007669"/>
    <property type="project" value="InterPro"/>
</dbReference>
<dbReference type="PANTHER" id="PTHR21221:SF1">
    <property type="entry name" value="UREIDOGLYCOLATE LYASE"/>
    <property type="match status" value="1"/>
</dbReference>
<sequence>MREDNEATAAHSGSIVLAVRPIEADAFRPYGDVVRRGEPQSANDGFALKRDGQFPFASAHLPGPEAATLTVSAFAVEERPEPVLIAGVERHPHSPQAFMPLDEGKAMILVACPREDGGIDEGTLAAFVTEPGEGFVYKPGIWHSGVTGYGGPARFVAVQWTGSDADCVTRDLDRTVRITVTS</sequence>
<evidence type="ECO:0000256" key="2">
    <source>
        <dbReference type="ARBA" id="ARBA00022631"/>
    </source>
</evidence>
<keyword evidence="2" id="KW-0659">Purine metabolism</keyword>
<evidence type="ECO:0000256" key="1">
    <source>
        <dbReference type="ARBA" id="ARBA00011738"/>
    </source>
</evidence>
<dbReference type="RefSeq" id="WP_157775792.1">
    <property type="nucleotide sequence ID" value="NZ_LT960614.1"/>
</dbReference>
<evidence type="ECO:0000313" key="6">
    <source>
        <dbReference type="Proteomes" id="UP000223606"/>
    </source>
</evidence>
<comment type="catalytic activity">
    <reaction evidence="4">
        <text>(S)-ureidoglycolate = urea + glyoxylate</text>
        <dbReference type="Rhea" id="RHEA:11304"/>
        <dbReference type="ChEBI" id="CHEBI:16199"/>
        <dbReference type="ChEBI" id="CHEBI:36655"/>
        <dbReference type="ChEBI" id="CHEBI:57296"/>
        <dbReference type="EC" id="4.3.2.3"/>
    </reaction>
</comment>
<dbReference type="EMBL" id="LT960614">
    <property type="protein sequence ID" value="SON58094.1"/>
    <property type="molecule type" value="Genomic_DNA"/>
</dbReference>
<dbReference type="AlphaFoldDB" id="A0A2C9DCP7"/>
<accession>A0A2C9DCP7</accession>
<protein>
    <submittedName>
        <fullName evidence="5">Ureidoglycolate hydrolase</fullName>
        <ecNumber evidence="5">3.5.1.116</ecNumber>
    </submittedName>
</protein>
<evidence type="ECO:0000256" key="4">
    <source>
        <dbReference type="ARBA" id="ARBA00047684"/>
    </source>
</evidence>
<dbReference type="Pfam" id="PF04115">
    <property type="entry name" value="Ureidogly_lyase"/>
    <property type="match status" value="1"/>
</dbReference>
<dbReference type="GO" id="GO:0004848">
    <property type="term" value="F:ureidoglycolate hydrolase activity"/>
    <property type="evidence" value="ECO:0007669"/>
    <property type="project" value="UniProtKB-EC"/>
</dbReference>
<evidence type="ECO:0000256" key="3">
    <source>
        <dbReference type="ARBA" id="ARBA00023239"/>
    </source>
</evidence>